<dbReference type="GO" id="GO:0006633">
    <property type="term" value="P:fatty acid biosynthetic process"/>
    <property type="evidence" value="ECO:0007669"/>
    <property type="project" value="UniProtKB-UniPathway"/>
</dbReference>
<comment type="pathway">
    <text evidence="1">Lipid metabolism; fatty acid biosynthesis.</text>
</comment>
<evidence type="ECO:0000259" key="5">
    <source>
        <dbReference type="PROSITE" id="PS52004"/>
    </source>
</evidence>
<sequence length="419" mass="45094">MKKNLKAPQRVVITGAGNISPLGDSWSEVRAQLLAQKNAVRYMTEWDKYPELRTRLAAPVSDFALPSHYRAKQKRPMGRVAQMAVLATERALEQAGLLGDPIVQSGDLGVSYGSATGSSAAGMEFFKLLAGQSMEDVTTTTYIRMMSHTAAVNIGVYFGTQGRMYTTSSACTAGSQGVGYAYEAIRAGQQKVMIAGGAEELCVTQAAVFDTIFAASLKNDAPETSPSPFDKNRDGLVLGEGATTLILESYDHAKARGAEILAEVIGFGTNTDGGHIVRPRQATMQRVMELAMEDSEISVDEIGFVSAHATATDHGDVFESHATYDVVGKKPINSLKSYTGHGLGACGAFELWTCINMMDEGWFAPTLNLTDLDERCADLDYVRDEPREIKTDVFMTNNFAFGGINTSLIIRSGKSASSE</sequence>
<gene>
    <name evidence="6" type="ORF">DFR28_1011109</name>
</gene>
<keyword evidence="7" id="KW-1185">Reference proteome</keyword>
<dbReference type="InterPro" id="IPR018201">
    <property type="entry name" value="Ketoacyl_synth_AS"/>
</dbReference>
<evidence type="ECO:0000313" key="7">
    <source>
        <dbReference type="Proteomes" id="UP000253083"/>
    </source>
</evidence>
<dbReference type="InterPro" id="IPR016039">
    <property type="entry name" value="Thiolase-like"/>
</dbReference>
<comment type="similarity">
    <text evidence="2 4">Belongs to the thiolase-like superfamily. Beta-ketoacyl-ACP synthases family.</text>
</comment>
<dbReference type="InterPro" id="IPR020841">
    <property type="entry name" value="PKS_Beta-ketoAc_synthase_dom"/>
</dbReference>
<dbReference type="AlphaFoldDB" id="A0A395JPY2"/>
<dbReference type="CDD" id="cd00834">
    <property type="entry name" value="KAS_I_II"/>
    <property type="match status" value="1"/>
</dbReference>
<name>A0A395JPY2_9GAMM</name>
<evidence type="ECO:0000256" key="1">
    <source>
        <dbReference type="ARBA" id="ARBA00005194"/>
    </source>
</evidence>
<dbReference type="SUPFAM" id="SSF53901">
    <property type="entry name" value="Thiolase-like"/>
    <property type="match status" value="2"/>
</dbReference>
<dbReference type="NCBIfam" id="NF006587">
    <property type="entry name" value="PRK09116.1"/>
    <property type="match status" value="1"/>
</dbReference>
<accession>A0A395JPY2</accession>
<dbReference type="GO" id="GO:0005829">
    <property type="term" value="C:cytosol"/>
    <property type="evidence" value="ECO:0007669"/>
    <property type="project" value="TreeGrafter"/>
</dbReference>
<protein>
    <submittedName>
        <fullName evidence="6">3-oxoacyl-[acyl-carrier-protein] synthase II</fullName>
    </submittedName>
</protein>
<proteinExistence type="inferred from homology"/>
<dbReference type="PANTHER" id="PTHR11712">
    <property type="entry name" value="POLYKETIDE SYNTHASE-RELATED"/>
    <property type="match status" value="1"/>
</dbReference>
<dbReference type="InterPro" id="IPR014031">
    <property type="entry name" value="Ketoacyl_synth_C"/>
</dbReference>
<dbReference type="PROSITE" id="PS52004">
    <property type="entry name" value="KS3_2"/>
    <property type="match status" value="1"/>
</dbReference>
<dbReference type="InterPro" id="IPR000794">
    <property type="entry name" value="Beta-ketoacyl_synthase"/>
</dbReference>
<dbReference type="RefSeq" id="WP_113953260.1">
    <property type="nucleotide sequence ID" value="NZ_QNRT01000001.1"/>
</dbReference>
<dbReference type="Gene3D" id="3.40.47.10">
    <property type="match status" value="2"/>
</dbReference>
<dbReference type="Proteomes" id="UP000253083">
    <property type="component" value="Unassembled WGS sequence"/>
</dbReference>
<keyword evidence="3 4" id="KW-0808">Transferase</keyword>
<comment type="caution">
    <text evidence="6">The sequence shown here is derived from an EMBL/GenBank/DDBJ whole genome shotgun (WGS) entry which is preliminary data.</text>
</comment>
<evidence type="ECO:0000256" key="4">
    <source>
        <dbReference type="RuleBase" id="RU003694"/>
    </source>
</evidence>
<dbReference type="SMART" id="SM00825">
    <property type="entry name" value="PKS_KS"/>
    <property type="match status" value="1"/>
</dbReference>
<reference evidence="6 7" key="1">
    <citation type="submission" date="2018-06" db="EMBL/GenBank/DDBJ databases">
        <title>Genomic Encyclopedia of Type Strains, Phase IV (KMG-IV): sequencing the most valuable type-strain genomes for metagenomic binning, comparative biology and taxonomic classification.</title>
        <authorList>
            <person name="Goeker M."/>
        </authorList>
    </citation>
    <scope>NUCLEOTIDE SEQUENCE [LARGE SCALE GENOMIC DNA]</scope>
    <source>
        <strain evidence="6 7">DSM 24032</strain>
    </source>
</reference>
<dbReference type="GO" id="GO:0004315">
    <property type="term" value="F:3-oxoacyl-[acyl-carrier-protein] synthase activity"/>
    <property type="evidence" value="ECO:0007669"/>
    <property type="project" value="InterPro"/>
</dbReference>
<feature type="domain" description="Ketosynthase family 3 (KS3)" evidence="5">
    <location>
        <begin position="8"/>
        <end position="412"/>
    </location>
</feature>
<dbReference type="Pfam" id="PF02801">
    <property type="entry name" value="Ketoacyl-synt_C"/>
    <property type="match status" value="1"/>
</dbReference>
<dbReference type="Pfam" id="PF00109">
    <property type="entry name" value="ketoacyl-synt"/>
    <property type="match status" value="1"/>
</dbReference>
<dbReference type="PROSITE" id="PS00606">
    <property type="entry name" value="KS3_1"/>
    <property type="match status" value="1"/>
</dbReference>
<organism evidence="6 7">
    <name type="scientific">Arenicella xantha</name>
    <dbReference type="NCBI Taxonomy" id="644221"/>
    <lineage>
        <taxon>Bacteria</taxon>
        <taxon>Pseudomonadati</taxon>
        <taxon>Pseudomonadota</taxon>
        <taxon>Gammaproteobacteria</taxon>
        <taxon>Arenicellales</taxon>
        <taxon>Arenicellaceae</taxon>
        <taxon>Arenicella</taxon>
    </lineage>
</organism>
<dbReference type="OrthoDB" id="5559162at2"/>
<dbReference type="InterPro" id="IPR014030">
    <property type="entry name" value="Ketoacyl_synth_N"/>
</dbReference>
<dbReference type="UniPathway" id="UPA00094"/>
<evidence type="ECO:0000313" key="6">
    <source>
        <dbReference type="EMBL" id="RBP53720.1"/>
    </source>
</evidence>
<dbReference type="InParanoid" id="A0A395JPY2"/>
<evidence type="ECO:0000256" key="2">
    <source>
        <dbReference type="ARBA" id="ARBA00008467"/>
    </source>
</evidence>
<evidence type="ECO:0000256" key="3">
    <source>
        <dbReference type="ARBA" id="ARBA00022679"/>
    </source>
</evidence>
<dbReference type="PANTHER" id="PTHR11712:SF325">
    <property type="entry name" value="3-OXOACYL-(ACYL-CARRIER-PROTEIN) SYNTHASE II FABF"/>
    <property type="match status" value="1"/>
</dbReference>
<dbReference type="EMBL" id="QNRT01000001">
    <property type="protein sequence ID" value="RBP53720.1"/>
    <property type="molecule type" value="Genomic_DNA"/>
</dbReference>